<accession>A0A6G4V891</accession>
<dbReference type="PANTHER" id="PTHR46796">
    <property type="entry name" value="HTH-TYPE TRANSCRIPTIONAL ACTIVATOR RHAS-RELATED"/>
    <property type="match status" value="1"/>
</dbReference>
<organism evidence="5 6">
    <name type="scientific">Streptomyces scabichelini</name>
    <dbReference type="NCBI Taxonomy" id="2711217"/>
    <lineage>
        <taxon>Bacteria</taxon>
        <taxon>Bacillati</taxon>
        <taxon>Actinomycetota</taxon>
        <taxon>Actinomycetes</taxon>
        <taxon>Kitasatosporales</taxon>
        <taxon>Streptomycetaceae</taxon>
        <taxon>Streptomyces</taxon>
    </lineage>
</organism>
<protein>
    <submittedName>
        <fullName evidence="5">AraC family transcriptional regulator</fullName>
    </submittedName>
</protein>
<dbReference type="InterPro" id="IPR020449">
    <property type="entry name" value="Tscrpt_reg_AraC-type_HTH"/>
</dbReference>
<dbReference type="PROSITE" id="PS00041">
    <property type="entry name" value="HTH_ARAC_FAMILY_1"/>
    <property type="match status" value="1"/>
</dbReference>
<dbReference type="EMBL" id="JAAKZY010000064">
    <property type="protein sequence ID" value="NGO10057.1"/>
    <property type="molecule type" value="Genomic_DNA"/>
</dbReference>
<dbReference type="InterPro" id="IPR018060">
    <property type="entry name" value="HTH_AraC"/>
</dbReference>
<dbReference type="InterPro" id="IPR032783">
    <property type="entry name" value="AraC_lig"/>
</dbReference>
<evidence type="ECO:0000313" key="6">
    <source>
        <dbReference type="Proteomes" id="UP000472335"/>
    </source>
</evidence>
<dbReference type="Gene3D" id="1.10.10.60">
    <property type="entry name" value="Homeodomain-like"/>
    <property type="match status" value="2"/>
</dbReference>
<dbReference type="GO" id="GO:0043565">
    <property type="term" value="F:sequence-specific DNA binding"/>
    <property type="evidence" value="ECO:0007669"/>
    <property type="project" value="InterPro"/>
</dbReference>
<evidence type="ECO:0000256" key="1">
    <source>
        <dbReference type="ARBA" id="ARBA00023015"/>
    </source>
</evidence>
<dbReference type="InterPro" id="IPR018062">
    <property type="entry name" value="HTH_AraC-typ_CS"/>
</dbReference>
<proteinExistence type="predicted"/>
<dbReference type="PROSITE" id="PS01124">
    <property type="entry name" value="HTH_ARAC_FAMILY_2"/>
    <property type="match status" value="1"/>
</dbReference>
<dbReference type="PRINTS" id="PR00032">
    <property type="entry name" value="HTHARAC"/>
</dbReference>
<sequence length="314" mass="33889">MSDDYLADVFRHVEIHGVISGGFAASAPWVSCGEVTDAVKIVAVLRGHAHLHTDEGASTHLMEGDVAILSHRSWLALRGGSQQETAREIPPPVGWSGSLVDTAAHADTVVGGHVQLGPTGRELLYPGLPPVNHIQGTHPAARRLRAVLGLLLEESSGSEAGSRFAVEQYAQLLVLESLRASAGQTDLPPGWLRLLADEQLRPAVQLMHNDPGRPWQLEQLARAAMMSRTTFAESFRRTSGFTPFAYLHRWRIILAEHALRHSNISVNALSARLGYASPSSFSTAFRRTAGVPPSAYRQARAAPMSGDLQKSGDL</sequence>
<dbReference type="Proteomes" id="UP000472335">
    <property type="component" value="Unassembled WGS sequence"/>
</dbReference>
<reference evidence="5 6" key="1">
    <citation type="submission" date="2020-02" db="EMBL/GenBank/DDBJ databases">
        <title>Whole-genome analyses of novel actinobacteria.</title>
        <authorList>
            <person name="Sahin N."/>
            <person name="Gencbay T."/>
        </authorList>
    </citation>
    <scope>NUCLEOTIDE SEQUENCE [LARGE SCALE GENOMIC DNA]</scope>
    <source>
        <strain evidence="5 6">HC44</strain>
    </source>
</reference>
<gene>
    <name evidence="5" type="ORF">G5C60_21290</name>
</gene>
<keyword evidence="1" id="KW-0805">Transcription regulation</keyword>
<dbReference type="SMART" id="SM00342">
    <property type="entry name" value="HTH_ARAC"/>
    <property type="match status" value="1"/>
</dbReference>
<evidence type="ECO:0000256" key="2">
    <source>
        <dbReference type="ARBA" id="ARBA00023125"/>
    </source>
</evidence>
<dbReference type="GO" id="GO:0003700">
    <property type="term" value="F:DNA-binding transcription factor activity"/>
    <property type="evidence" value="ECO:0007669"/>
    <property type="project" value="InterPro"/>
</dbReference>
<comment type="caution">
    <text evidence="5">The sequence shown here is derived from an EMBL/GenBank/DDBJ whole genome shotgun (WGS) entry which is preliminary data.</text>
</comment>
<feature type="domain" description="HTH araC/xylS-type" evidence="4">
    <location>
        <begin position="201"/>
        <end position="299"/>
    </location>
</feature>
<dbReference type="Pfam" id="PF12852">
    <property type="entry name" value="Cupin_6"/>
    <property type="match status" value="1"/>
</dbReference>
<dbReference type="Pfam" id="PF12833">
    <property type="entry name" value="HTH_18"/>
    <property type="match status" value="1"/>
</dbReference>
<evidence type="ECO:0000259" key="4">
    <source>
        <dbReference type="PROSITE" id="PS01124"/>
    </source>
</evidence>
<dbReference type="SUPFAM" id="SSF46689">
    <property type="entry name" value="Homeodomain-like"/>
    <property type="match status" value="2"/>
</dbReference>
<keyword evidence="6" id="KW-1185">Reference proteome</keyword>
<keyword evidence="2" id="KW-0238">DNA-binding</keyword>
<evidence type="ECO:0000256" key="3">
    <source>
        <dbReference type="ARBA" id="ARBA00023163"/>
    </source>
</evidence>
<dbReference type="PANTHER" id="PTHR46796:SF7">
    <property type="entry name" value="ARAC FAMILY TRANSCRIPTIONAL REGULATOR"/>
    <property type="match status" value="1"/>
</dbReference>
<dbReference type="AlphaFoldDB" id="A0A6G4V891"/>
<evidence type="ECO:0000313" key="5">
    <source>
        <dbReference type="EMBL" id="NGO10057.1"/>
    </source>
</evidence>
<dbReference type="InterPro" id="IPR009057">
    <property type="entry name" value="Homeodomain-like_sf"/>
</dbReference>
<dbReference type="InterPro" id="IPR050204">
    <property type="entry name" value="AraC_XylS_family_regulators"/>
</dbReference>
<keyword evidence="3" id="KW-0804">Transcription</keyword>
<name>A0A6G4V891_9ACTN</name>